<dbReference type="Pfam" id="PF12860">
    <property type="entry name" value="PAS_7"/>
    <property type="match status" value="1"/>
</dbReference>
<feature type="transmembrane region" description="Helical" evidence="12">
    <location>
        <begin position="268"/>
        <end position="290"/>
    </location>
</feature>
<feature type="domain" description="Histidine kinase" evidence="13">
    <location>
        <begin position="754"/>
        <end position="965"/>
    </location>
</feature>
<keyword evidence="5 11" id="KW-0597">Phosphoprotein</keyword>
<protein>
    <recommendedName>
        <fullName evidence="4">histidine kinase</fullName>
        <ecNumber evidence="4">2.7.13.3</ecNumber>
    </recommendedName>
</protein>
<dbReference type="FunFam" id="3.30.565.10:FF:000049">
    <property type="entry name" value="Two-component sensor histidine kinase"/>
    <property type="match status" value="1"/>
</dbReference>
<evidence type="ECO:0000256" key="9">
    <source>
        <dbReference type="ARBA" id="ARBA00022989"/>
    </source>
</evidence>
<dbReference type="PROSITE" id="PS50109">
    <property type="entry name" value="HIS_KIN"/>
    <property type="match status" value="1"/>
</dbReference>
<dbReference type="SUPFAM" id="SSF47384">
    <property type="entry name" value="Homodimeric domain of signal transducing histidine kinase"/>
    <property type="match status" value="1"/>
</dbReference>
<dbReference type="InterPro" id="IPR003594">
    <property type="entry name" value="HATPase_dom"/>
</dbReference>
<keyword evidence="8" id="KW-0418">Kinase</keyword>
<dbReference type="CDD" id="cd10322">
    <property type="entry name" value="SLC5sbd"/>
    <property type="match status" value="1"/>
</dbReference>
<feature type="domain" description="PAS" evidence="15">
    <location>
        <begin position="593"/>
        <end position="636"/>
    </location>
</feature>
<dbReference type="PANTHER" id="PTHR43047">
    <property type="entry name" value="TWO-COMPONENT HISTIDINE PROTEIN KINASE"/>
    <property type="match status" value="1"/>
</dbReference>
<feature type="domain" description="Response regulatory" evidence="14">
    <location>
        <begin position="986"/>
        <end position="1098"/>
    </location>
</feature>
<organism evidence="16 17">
    <name type="scientific">Sphingomonas aurantiaca</name>
    <dbReference type="NCBI Taxonomy" id="185949"/>
    <lineage>
        <taxon>Bacteria</taxon>
        <taxon>Pseudomonadati</taxon>
        <taxon>Pseudomonadota</taxon>
        <taxon>Alphaproteobacteria</taxon>
        <taxon>Sphingomonadales</taxon>
        <taxon>Sphingomonadaceae</taxon>
        <taxon>Sphingomonas</taxon>
    </lineage>
</organism>
<dbReference type="GO" id="GO:0022857">
    <property type="term" value="F:transmembrane transporter activity"/>
    <property type="evidence" value="ECO:0007669"/>
    <property type="project" value="InterPro"/>
</dbReference>
<dbReference type="InterPro" id="IPR036890">
    <property type="entry name" value="HATPase_C_sf"/>
</dbReference>
<evidence type="ECO:0000256" key="3">
    <source>
        <dbReference type="ARBA" id="ARBA00006434"/>
    </source>
</evidence>
<dbReference type="SMART" id="SM00448">
    <property type="entry name" value="REC"/>
    <property type="match status" value="1"/>
</dbReference>
<dbReference type="Pfam" id="PF00512">
    <property type="entry name" value="HisKA"/>
    <property type="match status" value="1"/>
</dbReference>
<evidence type="ECO:0000256" key="8">
    <source>
        <dbReference type="ARBA" id="ARBA00022777"/>
    </source>
</evidence>
<dbReference type="Gene3D" id="1.10.287.130">
    <property type="match status" value="1"/>
</dbReference>
<feature type="transmembrane region" description="Helical" evidence="12">
    <location>
        <begin position="33"/>
        <end position="55"/>
    </location>
</feature>
<dbReference type="InterPro" id="IPR001789">
    <property type="entry name" value="Sig_transdc_resp-reg_receiver"/>
</dbReference>
<evidence type="ECO:0000256" key="6">
    <source>
        <dbReference type="ARBA" id="ARBA00022679"/>
    </source>
</evidence>
<evidence type="ECO:0000313" key="17">
    <source>
        <dbReference type="Proteomes" id="UP000244189"/>
    </source>
</evidence>
<feature type="transmembrane region" description="Helical" evidence="12">
    <location>
        <begin position="393"/>
        <end position="419"/>
    </location>
</feature>
<dbReference type="SUPFAM" id="SSF55785">
    <property type="entry name" value="PYP-like sensor domain (PAS domain)"/>
    <property type="match status" value="1"/>
</dbReference>
<feature type="transmembrane region" description="Helical" evidence="12">
    <location>
        <begin position="6"/>
        <end position="21"/>
    </location>
</feature>
<comment type="similarity">
    <text evidence="3">Belongs to the sodium:solute symporter (SSF) (TC 2.A.21) family.</text>
</comment>
<dbReference type="RefSeq" id="WP_107958973.1">
    <property type="nucleotide sequence ID" value="NZ_QAOG01000005.1"/>
</dbReference>
<feature type="transmembrane region" description="Helical" evidence="12">
    <location>
        <begin position="107"/>
        <end position="125"/>
    </location>
</feature>
<dbReference type="AlphaFoldDB" id="A0A2T5GIM4"/>
<dbReference type="InterPro" id="IPR036097">
    <property type="entry name" value="HisK_dim/P_sf"/>
</dbReference>
<dbReference type="SUPFAM" id="SSF52172">
    <property type="entry name" value="CheY-like"/>
    <property type="match status" value="1"/>
</dbReference>
<dbReference type="EC" id="2.7.13.3" evidence="4"/>
<accession>A0A2T5GIM4</accession>
<comment type="subcellular location">
    <subcellularLocation>
        <location evidence="2">Membrane</location>
        <topology evidence="2">Multi-pass membrane protein</topology>
    </subcellularLocation>
</comment>
<evidence type="ECO:0000256" key="11">
    <source>
        <dbReference type="PROSITE-ProRule" id="PRU00169"/>
    </source>
</evidence>
<keyword evidence="10 12" id="KW-0472">Membrane</keyword>
<feature type="transmembrane region" description="Helical" evidence="12">
    <location>
        <begin position="230"/>
        <end position="248"/>
    </location>
</feature>
<keyword evidence="9 12" id="KW-1133">Transmembrane helix</keyword>
<keyword evidence="7 12" id="KW-0812">Transmembrane</keyword>
<dbReference type="CDD" id="cd00156">
    <property type="entry name" value="REC"/>
    <property type="match status" value="1"/>
</dbReference>
<feature type="transmembrane region" description="Helical" evidence="12">
    <location>
        <begin position="185"/>
        <end position="210"/>
    </location>
</feature>
<evidence type="ECO:0000259" key="14">
    <source>
        <dbReference type="PROSITE" id="PS50110"/>
    </source>
</evidence>
<dbReference type="Gene3D" id="1.20.1730.10">
    <property type="entry name" value="Sodium/glucose cotransporter"/>
    <property type="match status" value="1"/>
</dbReference>
<feature type="transmembrane region" description="Helical" evidence="12">
    <location>
        <begin position="426"/>
        <end position="445"/>
    </location>
</feature>
<dbReference type="InterPro" id="IPR038377">
    <property type="entry name" value="Na/Glc_symporter_sf"/>
</dbReference>
<comment type="caution">
    <text evidence="16">The sequence shown here is derived from an EMBL/GenBank/DDBJ whole genome shotgun (WGS) entry which is preliminary data.</text>
</comment>
<dbReference type="Proteomes" id="UP000244189">
    <property type="component" value="Unassembled WGS sequence"/>
</dbReference>
<keyword evidence="6" id="KW-0808">Transferase</keyword>
<dbReference type="Gene3D" id="3.30.450.20">
    <property type="entry name" value="PAS domain"/>
    <property type="match status" value="1"/>
</dbReference>
<dbReference type="InterPro" id="IPR001734">
    <property type="entry name" value="Na/solute_symporter"/>
</dbReference>
<feature type="modified residue" description="4-aspartylphosphate" evidence="11">
    <location>
        <position position="1035"/>
    </location>
</feature>
<dbReference type="CDD" id="cd00130">
    <property type="entry name" value="PAS"/>
    <property type="match status" value="1"/>
</dbReference>
<dbReference type="CDD" id="cd00082">
    <property type="entry name" value="HisKA"/>
    <property type="match status" value="1"/>
</dbReference>
<dbReference type="Gene3D" id="3.40.50.2300">
    <property type="match status" value="1"/>
</dbReference>
<dbReference type="InterPro" id="IPR003661">
    <property type="entry name" value="HisK_dim/P_dom"/>
</dbReference>
<gene>
    <name evidence="16" type="ORF">C8J26_2917</name>
</gene>
<evidence type="ECO:0000259" key="15">
    <source>
        <dbReference type="PROSITE" id="PS50112"/>
    </source>
</evidence>
<dbReference type="CDD" id="cd00075">
    <property type="entry name" value="HATPase"/>
    <property type="match status" value="1"/>
</dbReference>
<evidence type="ECO:0000256" key="10">
    <source>
        <dbReference type="ARBA" id="ARBA00023136"/>
    </source>
</evidence>
<dbReference type="GO" id="GO:0000155">
    <property type="term" value="F:phosphorelay sensor kinase activity"/>
    <property type="evidence" value="ECO:0007669"/>
    <property type="project" value="InterPro"/>
</dbReference>
<feature type="transmembrane region" description="Helical" evidence="12">
    <location>
        <begin position="370"/>
        <end position="387"/>
    </location>
</feature>
<dbReference type="PROSITE" id="PS50110">
    <property type="entry name" value="RESPONSE_REGULATORY"/>
    <property type="match status" value="1"/>
</dbReference>
<dbReference type="InterPro" id="IPR035965">
    <property type="entry name" value="PAS-like_dom_sf"/>
</dbReference>
<dbReference type="SMART" id="SM00387">
    <property type="entry name" value="HATPase_c"/>
    <property type="match status" value="1"/>
</dbReference>
<dbReference type="InterPro" id="IPR000014">
    <property type="entry name" value="PAS"/>
</dbReference>
<dbReference type="Pfam" id="PF00072">
    <property type="entry name" value="Response_reg"/>
    <property type="match status" value="1"/>
</dbReference>
<comment type="catalytic activity">
    <reaction evidence="1">
        <text>ATP + protein L-histidine = ADP + protein N-phospho-L-histidine.</text>
        <dbReference type="EC" id="2.7.13.3"/>
    </reaction>
</comment>
<evidence type="ECO:0000256" key="2">
    <source>
        <dbReference type="ARBA" id="ARBA00004141"/>
    </source>
</evidence>
<feature type="transmembrane region" description="Helical" evidence="12">
    <location>
        <begin position="137"/>
        <end position="164"/>
    </location>
</feature>
<dbReference type="PROSITE" id="PS50283">
    <property type="entry name" value="NA_SOLUT_SYMP_3"/>
    <property type="match status" value="1"/>
</dbReference>
<dbReference type="EMBL" id="QAOG01000005">
    <property type="protein sequence ID" value="PTQ59176.1"/>
    <property type="molecule type" value="Genomic_DNA"/>
</dbReference>
<evidence type="ECO:0000256" key="1">
    <source>
        <dbReference type="ARBA" id="ARBA00000085"/>
    </source>
</evidence>
<dbReference type="InterPro" id="IPR011006">
    <property type="entry name" value="CheY-like_superfamily"/>
</dbReference>
<dbReference type="Gene3D" id="3.30.565.10">
    <property type="entry name" value="Histidine kinase-like ATPase, C-terminal domain"/>
    <property type="match status" value="1"/>
</dbReference>
<dbReference type="InterPro" id="IPR005467">
    <property type="entry name" value="His_kinase_dom"/>
</dbReference>
<evidence type="ECO:0000259" key="13">
    <source>
        <dbReference type="PROSITE" id="PS50109"/>
    </source>
</evidence>
<dbReference type="GO" id="GO:0009927">
    <property type="term" value="F:histidine phosphotransfer kinase activity"/>
    <property type="evidence" value="ECO:0007669"/>
    <property type="project" value="TreeGrafter"/>
</dbReference>
<dbReference type="Pfam" id="PF02518">
    <property type="entry name" value="HATPase_c"/>
    <property type="match status" value="1"/>
</dbReference>
<evidence type="ECO:0000313" key="16">
    <source>
        <dbReference type="EMBL" id="PTQ59176.1"/>
    </source>
</evidence>
<dbReference type="PRINTS" id="PR00344">
    <property type="entry name" value="BCTRLSENSOR"/>
</dbReference>
<evidence type="ECO:0000256" key="4">
    <source>
        <dbReference type="ARBA" id="ARBA00012438"/>
    </source>
</evidence>
<dbReference type="PROSITE" id="PS50112">
    <property type="entry name" value="PAS"/>
    <property type="match status" value="1"/>
</dbReference>
<proteinExistence type="inferred from homology"/>
<dbReference type="InterPro" id="IPR004358">
    <property type="entry name" value="Sig_transdc_His_kin-like_C"/>
</dbReference>
<dbReference type="GO" id="GO:0005886">
    <property type="term" value="C:plasma membrane"/>
    <property type="evidence" value="ECO:0007669"/>
    <property type="project" value="TreeGrafter"/>
</dbReference>
<feature type="transmembrane region" description="Helical" evidence="12">
    <location>
        <begin position="310"/>
        <end position="330"/>
    </location>
</feature>
<feature type="transmembrane region" description="Helical" evidence="12">
    <location>
        <begin position="61"/>
        <end position="80"/>
    </location>
</feature>
<dbReference type="SMART" id="SM00388">
    <property type="entry name" value="HisKA"/>
    <property type="match status" value="1"/>
</dbReference>
<evidence type="ECO:0000256" key="5">
    <source>
        <dbReference type="ARBA" id="ARBA00022553"/>
    </source>
</evidence>
<dbReference type="SUPFAM" id="SSF55874">
    <property type="entry name" value="ATPase domain of HSP90 chaperone/DNA topoisomerase II/histidine kinase"/>
    <property type="match status" value="1"/>
</dbReference>
<reference evidence="16 17" key="1">
    <citation type="submission" date="2018-04" db="EMBL/GenBank/DDBJ databases">
        <title>Genomic Encyclopedia of Type Strains, Phase III (KMG-III): the genomes of soil and plant-associated and newly described type strains.</title>
        <authorList>
            <person name="Whitman W."/>
        </authorList>
    </citation>
    <scope>NUCLEOTIDE SEQUENCE [LARGE SCALE GENOMIC DNA]</scope>
    <source>
        <strain evidence="16 17">MA101b</strain>
    </source>
</reference>
<dbReference type="PANTHER" id="PTHR43047:SF9">
    <property type="entry name" value="HISTIDINE KINASE"/>
    <property type="match status" value="1"/>
</dbReference>
<sequence>MIILAILGYGATLFGIAWVVDRRGLSRRLGQIAYPLSLAVYCSSWTFFGGVGTAATRGWDYLAIYLGPALVFLLAPRFLARLVRLAREEGSSSISDFISARYGRSRGTAAIVAGTALLASVPYIALQLRSVTLSFGAIAGVGSSAEVGTFVALLLAVFAILFGARRYEVAGRNPGVVAAIAAESLIKLLCFVVLGVVTLAVLVDVPAATLAAPLARLRSGFTWGALTSDFWVRTLLSALAILCLPRQFYVGVIEARGPDAVARARWPFIAYMVVISLLVLPLALAGMTLLPGDAEPDLYVLTVPLQRGEHLVALLAFLGGFSAATAMVVVETIALSTMATNDLLAPMLLRRHGEAGEGELGRRMLRVRRVIIAAIVAVALVYGRSLGADLPLASIGLIAFAGVAQFAPALIATVGWNFANHTAARAGLIGGVVVWIYCLLLPSIGEGIGPALAHFTRGWLDPDALLGWRIGSPLVNGTVWSLGVNVALMAGLHAIERHRGNSALDHVTTLGELRMLVARFVGEGEAEAIGVASPDLRAPIDGPAARTAERLIAGVIGAPSARKIVASSIAGSAMDVSDVVRLLDQRGRSLRFSRTLLSATLETIDPGVSVIDADLRLVAWNPRYVEMFDYPEGYVVVGRSIADLIRYNAEREGSIDDIAAHVGRRMGHLARGTPHSFERQRPSGRWIKMVGRPMPGGGYVQSFTDITSEKEAQADLEARVAARTQDLAQSNAMLGEARAVAETATRDKTRFLAAASHDLLQPLHAARLFCAALDEGKAPHQAELVRAIDGAIGSADTLLRALLDVSRLDAGGVVPKVERFALGALIEELAVQFRPLGGERGLVLASHPAVFSVATDRSLLRSILQNFLSNAVRYSADGRIWIGARRRGDDVLIEVRDNGPGIAAADRERIFEEFERLESKGSAGGGVGLGLAIVRRIARLLGVAVELRSAPGRGTTFAVRVPIAPSGLDVPLPTPSATRALVPGLRVLCLDNDVTILAALDAALRARRCVPLLAGTIAEALELAADEEPDVALVDYHLDEAEDGLDVVARLRAMAPAPAIALVTADRTVAEDDRCAGLVVLTKPVVPADLWRFIEDAAAAAARGS</sequence>
<dbReference type="SMART" id="SM00091">
    <property type="entry name" value="PAS"/>
    <property type="match status" value="1"/>
</dbReference>
<name>A0A2T5GIM4_9SPHN</name>
<keyword evidence="17" id="KW-1185">Reference proteome</keyword>
<evidence type="ECO:0000256" key="12">
    <source>
        <dbReference type="SAM" id="Phobius"/>
    </source>
</evidence>
<evidence type="ECO:0000256" key="7">
    <source>
        <dbReference type="ARBA" id="ARBA00022692"/>
    </source>
</evidence>